<dbReference type="KEGG" id="ske:Sked_31770"/>
<dbReference type="InterPro" id="IPR009057">
    <property type="entry name" value="Homeodomain-like_sf"/>
</dbReference>
<protein>
    <recommendedName>
        <fullName evidence="3">HTH tetR-type domain-containing protein</fullName>
    </recommendedName>
</protein>
<name>D1BD69_SANKS</name>
<gene>
    <name evidence="4" type="ordered locus">Sked_31770</name>
</gene>
<evidence type="ECO:0000313" key="4">
    <source>
        <dbReference type="EMBL" id="ACZ23073.1"/>
    </source>
</evidence>
<dbReference type="SUPFAM" id="SSF48498">
    <property type="entry name" value="Tetracyclin repressor-like, C-terminal domain"/>
    <property type="match status" value="1"/>
</dbReference>
<keyword evidence="1 2" id="KW-0238">DNA-binding</keyword>
<dbReference type="PROSITE" id="PS50977">
    <property type="entry name" value="HTH_TETR_2"/>
    <property type="match status" value="1"/>
</dbReference>
<keyword evidence="5" id="KW-1185">Reference proteome</keyword>
<dbReference type="InterPro" id="IPR041583">
    <property type="entry name" value="TetR_C_31"/>
</dbReference>
<feature type="domain" description="HTH tetR-type" evidence="3">
    <location>
        <begin position="6"/>
        <end position="66"/>
    </location>
</feature>
<evidence type="ECO:0000256" key="2">
    <source>
        <dbReference type="PROSITE-ProRule" id="PRU00335"/>
    </source>
</evidence>
<dbReference type="SUPFAM" id="SSF46689">
    <property type="entry name" value="Homeodomain-like"/>
    <property type="match status" value="1"/>
</dbReference>
<accession>D1BD69</accession>
<dbReference type="RefSeq" id="WP_012868141.1">
    <property type="nucleotide sequence ID" value="NC_013521.1"/>
</dbReference>
<sequence>MGWSLEERRGRVVDAAVQLAADRGLEHVTLRAAADVAGMSWDTARESFYDHADLLRAVSVEVTGRNVPVEAVGLAGGGTFTEGALDVALRFWEVLTAHRDLQLVSYEISVTALRRTALRPLVVGQQADQRALAEQVLTGFAEENGVVWDRPVADVARFVATFLDGLTTAWLVDADEQAATEQLTLLVQVLETFVEDPA</sequence>
<reference evidence="4 5" key="1">
    <citation type="journal article" date="2009" name="Stand. Genomic Sci.">
        <title>Complete genome sequence of Sanguibacter keddieii type strain (ST-74).</title>
        <authorList>
            <person name="Ivanova N."/>
            <person name="Sikorski J."/>
            <person name="Sims D."/>
            <person name="Brettin T."/>
            <person name="Detter J.C."/>
            <person name="Han C."/>
            <person name="Lapidus A."/>
            <person name="Copeland A."/>
            <person name="Glavina Del Rio T."/>
            <person name="Nolan M."/>
            <person name="Chen F."/>
            <person name="Lucas S."/>
            <person name="Tice H."/>
            <person name="Cheng J.F."/>
            <person name="Bruce D."/>
            <person name="Goodwin L."/>
            <person name="Pitluck S."/>
            <person name="Pati A."/>
            <person name="Mavromatis K."/>
            <person name="Chen A."/>
            <person name="Palaniappan K."/>
            <person name="D'haeseleer P."/>
            <person name="Chain P."/>
            <person name="Bristow J."/>
            <person name="Eisen J.A."/>
            <person name="Markowitz V."/>
            <person name="Hugenholtz P."/>
            <person name="Goker M."/>
            <person name="Pukall R."/>
            <person name="Klenk H.P."/>
            <person name="Kyrpides N.C."/>
        </authorList>
    </citation>
    <scope>NUCLEOTIDE SEQUENCE [LARGE SCALE GENOMIC DNA]</scope>
    <source>
        <strain evidence="5">ATCC 51767 / DSM 10542 / NCFB 3025 / ST-74</strain>
    </source>
</reference>
<dbReference type="AlphaFoldDB" id="D1BD69"/>
<feature type="DNA-binding region" description="H-T-H motif" evidence="2">
    <location>
        <begin position="29"/>
        <end position="48"/>
    </location>
</feature>
<dbReference type="InterPro" id="IPR001647">
    <property type="entry name" value="HTH_TetR"/>
</dbReference>
<dbReference type="HOGENOM" id="CLU_069356_15_1_11"/>
<proteinExistence type="predicted"/>
<dbReference type="EMBL" id="CP001819">
    <property type="protein sequence ID" value="ACZ23073.1"/>
    <property type="molecule type" value="Genomic_DNA"/>
</dbReference>
<evidence type="ECO:0000313" key="5">
    <source>
        <dbReference type="Proteomes" id="UP000000322"/>
    </source>
</evidence>
<dbReference type="eggNOG" id="COG1309">
    <property type="taxonomic scope" value="Bacteria"/>
</dbReference>
<dbReference type="Proteomes" id="UP000000322">
    <property type="component" value="Chromosome"/>
</dbReference>
<evidence type="ECO:0000259" key="3">
    <source>
        <dbReference type="PROSITE" id="PS50977"/>
    </source>
</evidence>
<dbReference type="GO" id="GO:0003677">
    <property type="term" value="F:DNA binding"/>
    <property type="evidence" value="ECO:0007669"/>
    <property type="project" value="UniProtKB-UniRule"/>
</dbReference>
<evidence type="ECO:0000256" key="1">
    <source>
        <dbReference type="ARBA" id="ARBA00023125"/>
    </source>
</evidence>
<dbReference type="Pfam" id="PF17940">
    <property type="entry name" value="TetR_C_31"/>
    <property type="match status" value="1"/>
</dbReference>
<dbReference type="InterPro" id="IPR036271">
    <property type="entry name" value="Tet_transcr_reg_TetR-rel_C_sf"/>
</dbReference>
<dbReference type="STRING" id="446469.Sked_31770"/>
<organism evidence="4 5">
    <name type="scientific">Sanguibacter keddieii (strain ATCC 51767 / DSM 10542 / NCFB 3025 / ST-74)</name>
    <dbReference type="NCBI Taxonomy" id="446469"/>
    <lineage>
        <taxon>Bacteria</taxon>
        <taxon>Bacillati</taxon>
        <taxon>Actinomycetota</taxon>
        <taxon>Actinomycetes</taxon>
        <taxon>Micrococcales</taxon>
        <taxon>Sanguibacteraceae</taxon>
        <taxon>Sanguibacter</taxon>
    </lineage>
</organism>
<dbReference type="Gene3D" id="1.10.357.10">
    <property type="entry name" value="Tetracycline Repressor, domain 2"/>
    <property type="match status" value="1"/>
</dbReference>